<dbReference type="Gene3D" id="3.40.710.10">
    <property type="entry name" value="DD-peptidase/beta-lactamase superfamily"/>
    <property type="match status" value="2"/>
</dbReference>
<keyword evidence="19" id="KW-1133">Transmembrane helix</keyword>
<evidence type="ECO:0000256" key="28">
    <source>
        <dbReference type="SAM" id="MobiDB-lite"/>
    </source>
</evidence>
<keyword evidence="18" id="KW-0573">Peptidoglycan synthesis</keyword>
<dbReference type="GO" id="GO:0046677">
    <property type="term" value="P:response to antibiotic"/>
    <property type="evidence" value="ECO:0007669"/>
    <property type="project" value="UniProtKB-KW"/>
</dbReference>
<evidence type="ECO:0000256" key="9">
    <source>
        <dbReference type="ARBA" id="ARBA00022519"/>
    </source>
</evidence>
<evidence type="ECO:0000256" key="25">
    <source>
        <dbReference type="ARBA" id="ARBA00044770"/>
    </source>
</evidence>
<evidence type="ECO:0000256" key="20">
    <source>
        <dbReference type="ARBA" id="ARBA00023136"/>
    </source>
</evidence>
<gene>
    <name evidence="32" type="ORF">Q4535_07350</name>
</gene>
<evidence type="ECO:0000313" key="33">
    <source>
        <dbReference type="Proteomes" id="UP001170481"/>
    </source>
</evidence>
<feature type="domain" description="Penicillin-binding protein transpeptidase" evidence="29">
    <location>
        <begin position="471"/>
        <end position="731"/>
    </location>
</feature>
<dbReference type="Gene3D" id="1.10.3810.10">
    <property type="entry name" value="Biosynthetic peptidoglycan transglycosylase-like"/>
    <property type="match status" value="1"/>
</dbReference>
<name>A0AAP4WYA5_9GAMM</name>
<feature type="domain" description="Glycosyl transferase family 51" evidence="30">
    <location>
        <begin position="59"/>
        <end position="234"/>
    </location>
</feature>
<dbReference type="InterPro" id="IPR023346">
    <property type="entry name" value="Lysozyme-like_dom_sf"/>
</dbReference>
<dbReference type="GO" id="GO:0071555">
    <property type="term" value="P:cell wall organization"/>
    <property type="evidence" value="ECO:0007669"/>
    <property type="project" value="UniProtKB-KW"/>
</dbReference>
<dbReference type="GO" id="GO:0008955">
    <property type="term" value="F:peptidoglycan glycosyltransferase activity"/>
    <property type="evidence" value="ECO:0007669"/>
    <property type="project" value="UniProtKB-EC"/>
</dbReference>
<keyword evidence="13" id="KW-0808">Transferase</keyword>
<proteinExistence type="inferred from homology"/>
<dbReference type="PANTHER" id="PTHR32282">
    <property type="entry name" value="BINDING PROTEIN TRANSPEPTIDASE, PUTATIVE-RELATED"/>
    <property type="match status" value="1"/>
</dbReference>
<comment type="caution">
    <text evidence="32">The sequence shown here is derived from an EMBL/GenBank/DDBJ whole genome shotgun (WGS) entry which is preliminary data.</text>
</comment>
<dbReference type="InterPro" id="IPR012338">
    <property type="entry name" value="Beta-lactam/transpept-like"/>
</dbReference>
<evidence type="ECO:0000256" key="10">
    <source>
        <dbReference type="ARBA" id="ARBA00022645"/>
    </source>
</evidence>
<evidence type="ECO:0000256" key="6">
    <source>
        <dbReference type="ARBA" id="ARBA00012448"/>
    </source>
</evidence>
<dbReference type="GO" id="GO:0009252">
    <property type="term" value="P:peptidoglycan biosynthetic process"/>
    <property type="evidence" value="ECO:0007669"/>
    <property type="project" value="UniProtKB-KW"/>
</dbReference>
<evidence type="ECO:0000256" key="14">
    <source>
        <dbReference type="ARBA" id="ARBA00022692"/>
    </source>
</evidence>
<evidence type="ECO:0000256" key="24">
    <source>
        <dbReference type="ARBA" id="ARBA00034000"/>
    </source>
</evidence>
<keyword evidence="22" id="KW-0511">Multifunctional enzyme</keyword>
<protein>
    <recommendedName>
        <fullName evidence="7">Penicillin-binding protein 1A</fullName>
        <ecNumber evidence="25">2.4.99.28</ecNumber>
        <ecNumber evidence="6">3.4.16.4</ecNumber>
    </recommendedName>
</protein>
<keyword evidence="11" id="KW-0645">Protease</keyword>
<evidence type="ECO:0000256" key="16">
    <source>
        <dbReference type="ARBA" id="ARBA00022960"/>
    </source>
</evidence>
<dbReference type="GO" id="GO:0008658">
    <property type="term" value="F:penicillin binding"/>
    <property type="evidence" value="ECO:0007669"/>
    <property type="project" value="InterPro"/>
</dbReference>
<evidence type="ECO:0000256" key="26">
    <source>
        <dbReference type="ARBA" id="ARBA00049902"/>
    </source>
</evidence>
<keyword evidence="20" id="KW-0472">Membrane</keyword>
<dbReference type="InterPro" id="IPR050396">
    <property type="entry name" value="Glycosyltr_51/Transpeptidase"/>
</dbReference>
<dbReference type="RefSeq" id="WP_303593577.1">
    <property type="nucleotide sequence ID" value="NZ_JAUORK010000007.1"/>
</dbReference>
<keyword evidence="14" id="KW-0812">Transmembrane</keyword>
<evidence type="ECO:0000256" key="19">
    <source>
        <dbReference type="ARBA" id="ARBA00022989"/>
    </source>
</evidence>
<keyword evidence="17" id="KW-0735">Signal-anchor</keyword>
<dbReference type="AlphaFoldDB" id="A0AAP4WYA5"/>
<evidence type="ECO:0000256" key="21">
    <source>
        <dbReference type="ARBA" id="ARBA00023251"/>
    </source>
</evidence>
<evidence type="ECO:0000259" key="31">
    <source>
        <dbReference type="Pfam" id="PF17092"/>
    </source>
</evidence>
<dbReference type="NCBIfam" id="TIGR02074">
    <property type="entry name" value="PBP_1a_fam"/>
    <property type="match status" value="1"/>
</dbReference>
<evidence type="ECO:0000256" key="15">
    <source>
        <dbReference type="ARBA" id="ARBA00022801"/>
    </source>
</evidence>
<keyword evidence="15" id="KW-0378">Hydrolase</keyword>
<comment type="catalytic activity">
    <reaction evidence="26">
        <text>[GlcNAc-(1-&gt;4)-Mur2Ac(oyl-L-Ala-gamma-D-Glu-L-Lys-D-Ala-D-Ala)](n)-di-trans,octa-cis-undecaprenyl diphosphate + beta-D-GlcNAc-(1-&gt;4)-Mur2Ac(oyl-L-Ala-gamma-D-Glu-L-Lys-D-Ala-D-Ala)-di-trans,octa-cis-undecaprenyl diphosphate = [GlcNAc-(1-&gt;4)-Mur2Ac(oyl-L-Ala-gamma-D-Glu-L-Lys-D-Ala-D-Ala)](n+1)-di-trans,octa-cis-undecaprenyl diphosphate + di-trans,octa-cis-undecaprenyl diphosphate + H(+)</text>
        <dbReference type="Rhea" id="RHEA:23708"/>
        <dbReference type="Rhea" id="RHEA-COMP:9602"/>
        <dbReference type="Rhea" id="RHEA-COMP:9603"/>
        <dbReference type="ChEBI" id="CHEBI:15378"/>
        <dbReference type="ChEBI" id="CHEBI:58405"/>
        <dbReference type="ChEBI" id="CHEBI:60033"/>
        <dbReference type="ChEBI" id="CHEBI:78435"/>
        <dbReference type="EC" id="2.4.99.28"/>
    </reaction>
</comment>
<evidence type="ECO:0000256" key="12">
    <source>
        <dbReference type="ARBA" id="ARBA00022676"/>
    </source>
</evidence>
<dbReference type="InterPro" id="IPR031376">
    <property type="entry name" value="PCB_OB"/>
</dbReference>
<evidence type="ECO:0000259" key="29">
    <source>
        <dbReference type="Pfam" id="PF00905"/>
    </source>
</evidence>
<dbReference type="EMBL" id="JAUORK010000007">
    <property type="protein sequence ID" value="MDO6671934.1"/>
    <property type="molecule type" value="Genomic_DNA"/>
</dbReference>
<dbReference type="Pfam" id="PF00905">
    <property type="entry name" value="Transpeptidase"/>
    <property type="match status" value="1"/>
</dbReference>
<keyword evidence="16" id="KW-0133">Cell shape</keyword>
<dbReference type="GO" id="GO:0006508">
    <property type="term" value="P:proteolysis"/>
    <property type="evidence" value="ECO:0007669"/>
    <property type="project" value="UniProtKB-KW"/>
</dbReference>
<dbReference type="InterPro" id="IPR001264">
    <property type="entry name" value="Glyco_trans_51"/>
</dbReference>
<comment type="pathway">
    <text evidence="27">Glycan biosynthesis.</text>
</comment>
<keyword evidence="10" id="KW-0121">Carboxypeptidase</keyword>
<evidence type="ECO:0000256" key="13">
    <source>
        <dbReference type="ARBA" id="ARBA00022679"/>
    </source>
</evidence>
<evidence type="ECO:0000256" key="8">
    <source>
        <dbReference type="ARBA" id="ARBA00022475"/>
    </source>
</evidence>
<organism evidence="32 33">
    <name type="scientific">Cobetia amphilecti</name>
    <dbReference type="NCBI Taxonomy" id="1055104"/>
    <lineage>
        <taxon>Bacteria</taxon>
        <taxon>Pseudomonadati</taxon>
        <taxon>Pseudomonadota</taxon>
        <taxon>Gammaproteobacteria</taxon>
        <taxon>Oceanospirillales</taxon>
        <taxon>Halomonadaceae</taxon>
        <taxon>Cobetia</taxon>
    </lineage>
</organism>
<dbReference type="GO" id="GO:0009002">
    <property type="term" value="F:serine-type D-Ala-D-Ala carboxypeptidase activity"/>
    <property type="evidence" value="ECO:0007669"/>
    <property type="project" value="UniProtKB-EC"/>
</dbReference>
<evidence type="ECO:0000256" key="23">
    <source>
        <dbReference type="ARBA" id="ARBA00023316"/>
    </source>
</evidence>
<comment type="catalytic activity">
    <reaction evidence="24">
        <text>Preferential cleavage: (Ac)2-L-Lys-D-Ala-|-D-Ala. Also transpeptidation of peptidyl-alanyl moieties that are N-acyl substituents of D-alanine.</text>
        <dbReference type="EC" id="3.4.16.4"/>
    </reaction>
</comment>
<dbReference type="InterPro" id="IPR001460">
    <property type="entry name" value="PCN-bd_Tpept"/>
</dbReference>
<dbReference type="Pfam" id="PF00912">
    <property type="entry name" value="Transgly"/>
    <property type="match status" value="1"/>
</dbReference>
<dbReference type="GO" id="GO:0005886">
    <property type="term" value="C:plasma membrane"/>
    <property type="evidence" value="ECO:0007669"/>
    <property type="project" value="UniProtKB-SubCell"/>
</dbReference>
<reference evidence="32" key="1">
    <citation type="submission" date="2023-07" db="EMBL/GenBank/DDBJ databases">
        <title>Genome content predicts the carbon catabolic preferences of heterotrophic bacteria.</title>
        <authorList>
            <person name="Gralka M."/>
        </authorList>
    </citation>
    <scope>NUCLEOTIDE SEQUENCE</scope>
    <source>
        <strain evidence="32">C2R13</strain>
    </source>
</reference>
<evidence type="ECO:0000313" key="32">
    <source>
        <dbReference type="EMBL" id="MDO6671934.1"/>
    </source>
</evidence>
<evidence type="ECO:0000256" key="7">
    <source>
        <dbReference type="ARBA" id="ARBA00018638"/>
    </source>
</evidence>
<evidence type="ECO:0000256" key="1">
    <source>
        <dbReference type="ARBA" id="ARBA00002624"/>
    </source>
</evidence>
<dbReference type="SUPFAM" id="SSF53955">
    <property type="entry name" value="Lysozyme-like"/>
    <property type="match status" value="1"/>
</dbReference>
<dbReference type="SUPFAM" id="SSF56601">
    <property type="entry name" value="beta-lactamase/transpeptidase-like"/>
    <property type="match status" value="1"/>
</dbReference>
<keyword evidence="23" id="KW-0961">Cell wall biogenesis/degradation</keyword>
<evidence type="ECO:0000256" key="11">
    <source>
        <dbReference type="ARBA" id="ARBA00022670"/>
    </source>
</evidence>
<evidence type="ECO:0000256" key="27">
    <source>
        <dbReference type="ARBA" id="ARBA00060592"/>
    </source>
</evidence>
<dbReference type="EC" id="2.4.99.28" evidence="25"/>
<dbReference type="PANTHER" id="PTHR32282:SF27">
    <property type="entry name" value="PENICILLIN-BINDING PROTEIN 1A"/>
    <property type="match status" value="1"/>
</dbReference>
<evidence type="ECO:0000256" key="4">
    <source>
        <dbReference type="ARBA" id="ARBA00007090"/>
    </source>
</evidence>
<evidence type="ECO:0000256" key="17">
    <source>
        <dbReference type="ARBA" id="ARBA00022968"/>
    </source>
</evidence>
<evidence type="ECO:0000256" key="2">
    <source>
        <dbReference type="ARBA" id="ARBA00004249"/>
    </source>
</evidence>
<evidence type="ECO:0000256" key="5">
    <source>
        <dbReference type="ARBA" id="ARBA00007739"/>
    </source>
</evidence>
<comment type="similarity">
    <text evidence="5">In the N-terminal section; belongs to the glycosyltransferase 51 family.</text>
</comment>
<keyword evidence="9" id="KW-0997">Cell inner membrane</keyword>
<keyword evidence="21" id="KW-0046">Antibiotic resistance</keyword>
<feature type="region of interest" description="Disordered" evidence="28">
    <location>
        <begin position="787"/>
        <end position="806"/>
    </location>
</feature>
<accession>A0AAP4WYA5</accession>
<evidence type="ECO:0000256" key="3">
    <source>
        <dbReference type="ARBA" id="ARBA00004752"/>
    </source>
</evidence>
<sequence>MKLLRRLFSPVFWLLLSLCAAGLLAIVGASLYFSPGLPDVHQLQDTKLQTPLRIYTRDGKLIGEYGDQRRIPVTYDEIPETFVDALLAAEDSNFFSHPGIDPKGLARAAVQLASSGSIQSGGSTITMQVARNYLLTLDQTFTRKIREILLSLQMEEILSKQEIMELYVNKIFLGHRAYGIAAAARTYYDKSLDELTLAEQAMLAGLPKAPSSFNPLTNPQRALIRRNWILLRMKELGYIEPQAYDEAVKAPITAARHYSRPEVQAPYVAEMARSFAVDRFGDKAYTDNVRITTTLDSSLQPMARDALIKGLIAYDTRHGWRGVEESDIAASLAEAQDQTDQAGLEEELSKSPEVLETAKQAAQKSEKRIAGIDRDVSNWLKVLDRTPDYGPLKAAIVVESTGKQMKALLADATVVTLDWDGLKWAREYKSAKWRGGVPGSAAEIAKAGDLVRVIKQDDDYRLGQLPDAQSAIVSLDPESGAILALQGGFSYSASKFNRAIQARRQAGSIFKPFVYLSGLEQAGMSPATIINNAPVVLQDGGKVWRPENAGGKFTGPTRIRVGLYRSLNLVSVRLLQTVGLDKTLDFLVKLGFQRDELPNGLSLALGSASLTPLEMARGYAVLSNGGFRVEPWYIDTITRGDDETDYEAHPPVACANCAPGMVTVNRDGRQYPLAERVASPEAMYLIRDMMQDVIKRGTGRGALALGRDDLAGKTGTTNDQRDAWFSGFNSKLVATVWVGKDSNDTLAEYGAQAALPIWVDYMRGALEGMPSSTMERPDNIVTATIDPDSGKRLRSGQSGGISELFRKDNLPPYKERTIRKELEQESGSEGTGTFEAIF</sequence>
<feature type="domain" description="Penicillin-binding protein OB-like" evidence="31">
    <location>
        <begin position="375"/>
        <end position="467"/>
    </location>
</feature>
<keyword evidence="12" id="KW-0328">Glycosyltransferase</keyword>
<dbReference type="FunFam" id="1.10.3810.10:FF:000003">
    <property type="entry name" value="Penicillin-binding protein 1a"/>
    <property type="match status" value="1"/>
</dbReference>
<evidence type="ECO:0000256" key="18">
    <source>
        <dbReference type="ARBA" id="ARBA00022984"/>
    </source>
</evidence>
<comment type="similarity">
    <text evidence="4">In the C-terminal section; belongs to the transpeptidase family.</text>
</comment>
<comment type="subcellular location">
    <subcellularLocation>
        <location evidence="2">Cell inner membrane</location>
        <topology evidence="2">Single-pass type II membrane protein</topology>
    </subcellularLocation>
</comment>
<dbReference type="GO" id="GO:0008360">
    <property type="term" value="P:regulation of cell shape"/>
    <property type="evidence" value="ECO:0007669"/>
    <property type="project" value="UniProtKB-KW"/>
</dbReference>
<evidence type="ECO:0000256" key="22">
    <source>
        <dbReference type="ARBA" id="ARBA00023268"/>
    </source>
</evidence>
<keyword evidence="8" id="KW-1003">Cell membrane</keyword>
<dbReference type="InterPro" id="IPR036950">
    <property type="entry name" value="PBP_transglycosylase"/>
</dbReference>
<comment type="pathway">
    <text evidence="3">Cell wall biogenesis; peptidoglycan biosynthesis.</text>
</comment>
<evidence type="ECO:0000259" key="30">
    <source>
        <dbReference type="Pfam" id="PF00912"/>
    </source>
</evidence>
<dbReference type="Pfam" id="PF17092">
    <property type="entry name" value="PCB_OB"/>
    <property type="match status" value="1"/>
</dbReference>
<comment type="function">
    <text evidence="1">Cell wall formation. Synthesis of cross-linked peptidoglycan from the lipid intermediates. The enzyme has a penicillin-insensitive transglycosylase N-terminal domain (formation of linear glycan strands) and a penicillin-sensitive transpeptidase C-terminal domain (cross-linking of the peptide subunits).</text>
</comment>
<dbReference type="EC" id="3.4.16.4" evidence="6"/>
<dbReference type="Proteomes" id="UP001170481">
    <property type="component" value="Unassembled WGS sequence"/>
</dbReference>
<dbReference type="GO" id="GO:0030288">
    <property type="term" value="C:outer membrane-bounded periplasmic space"/>
    <property type="evidence" value="ECO:0007669"/>
    <property type="project" value="TreeGrafter"/>
</dbReference>